<proteinExistence type="predicted"/>
<accession>A0A9Q3FHZ4</accession>
<reference evidence="1" key="1">
    <citation type="submission" date="2021-03" db="EMBL/GenBank/DDBJ databases">
        <title>Draft genome sequence of rust myrtle Austropuccinia psidii MF-1, a brazilian biotype.</title>
        <authorList>
            <person name="Quecine M.C."/>
            <person name="Pachon D.M.R."/>
            <person name="Bonatelli M.L."/>
            <person name="Correr F.H."/>
            <person name="Franceschini L.M."/>
            <person name="Leite T.F."/>
            <person name="Margarido G.R.A."/>
            <person name="Almeida C.A."/>
            <person name="Ferrarezi J.A."/>
            <person name="Labate C.A."/>
        </authorList>
    </citation>
    <scope>NUCLEOTIDE SEQUENCE</scope>
    <source>
        <strain evidence="1">MF-1</strain>
    </source>
</reference>
<evidence type="ECO:0000313" key="2">
    <source>
        <dbReference type="Proteomes" id="UP000765509"/>
    </source>
</evidence>
<keyword evidence="2" id="KW-1185">Reference proteome</keyword>
<feature type="non-terminal residue" evidence="1">
    <location>
        <position position="1"/>
    </location>
</feature>
<evidence type="ECO:0000313" key="1">
    <source>
        <dbReference type="EMBL" id="MBW0537740.1"/>
    </source>
</evidence>
<dbReference type="EMBL" id="AVOT02042332">
    <property type="protein sequence ID" value="MBW0537740.1"/>
    <property type="molecule type" value="Genomic_DNA"/>
</dbReference>
<sequence>LPQQLHLIPQCLSTHAPSSLFTHPTSCVFISPLFYFCNHEFISHTYSRRVIDVIVLCYSLVF</sequence>
<dbReference type="AlphaFoldDB" id="A0A9Q3FHZ4"/>
<protein>
    <submittedName>
        <fullName evidence="1">Uncharacterized protein</fullName>
    </submittedName>
</protein>
<comment type="caution">
    <text evidence="1">The sequence shown here is derived from an EMBL/GenBank/DDBJ whole genome shotgun (WGS) entry which is preliminary data.</text>
</comment>
<gene>
    <name evidence="1" type="ORF">O181_077455</name>
</gene>
<organism evidence="1 2">
    <name type="scientific">Austropuccinia psidii MF-1</name>
    <dbReference type="NCBI Taxonomy" id="1389203"/>
    <lineage>
        <taxon>Eukaryota</taxon>
        <taxon>Fungi</taxon>
        <taxon>Dikarya</taxon>
        <taxon>Basidiomycota</taxon>
        <taxon>Pucciniomycotina</taxon>
        <taxon>Pucciniomycetes</taxon>
        <taxon>Pucciniales</taxon>
        <taxon>Sphaerophragmiaceae</taxon>
        <taxon>Austropuccinia</taxon>
    </lineage>
</organism>
<dbReference type="Proteomes" id="UP000765509">
    <property type="component" value="Unassembled WGS sequence"/>
</dbReference>
<name>A0A9Q3FHZ4_9BASI</name>